<dbReference type="SMART" id="SM00355">
    <property type="entry name" value="ZnF_C2H2"/>
    <property type="match status" value="3"/>
</dbReference>
<evidence type="ECO:0000256" key="3">
    <source>
        <dbReference type="ARBA" id="ARBA00022771"/>
    </source>
</evidence>
<feature type="compositionally biased region" description="Basic and acidic residues" evidence="7">
    <location>
        <begin position="109"/>
        <end position="130"/>
    </location>
</feature>
<dbReference type="FunFam" id="3.30.160.60:FF:001136">
    <property type="entry name" value="Zinc finger protein 408"/>
    <property type="match status" value="1"/>
</dbReference>
<dbReference type="InterPro" id="IPR050527">
    <property type="entry name" value="Snail/Krueppel_Znf"/>
</dbReference>
<evidence type="ECO:0000256" key="4">
    <source>
        <dbReference type="ARBA" id="ARBA00022833"/>
    </source>
</evidence>
<feature type="domain" description="C2H2-type" evidence="8">
    <location>
        <begin position="177"/>
        <end position="204"/>
    </location>
</feature>
<evidence type="ECO:0000313" key="9">
    <source>
        <dbReference type="Ensembl" id="ENSSGRP00000103299.1"/>
    </source>
</evidence>
<feature type="compositionally biased region" description="Low complexity" evidence="7">
    <location>
        <begin position="65"/>
        <end position="78"/>
    </location>
</feature>
<dbReference type="InterPro" id="IPR013087">
    <property type="entry name" value="Znf_C2H2_type"/>
</dbReference>
<dbReference type="PANTHER" id="PTHR24388:SF104">
    <property type="entry name" value="AT-RICH BINDING PROTEIN-RELATED"/>
    <property type="match status" value="1"/>
</dbReference>
<evidence type="ECO:0000259" key="8">
    <source>
        <dbReference type="PROSITE" id="PS50157"/>
    </source>
</evidence>
<keyword evidence="3 6" id="KW-0863">Zinc-finger</keyword>
<evidence type="ECO:0000256" key="7">
    <source>
        <dbReference type="SAM" id="MobiDB-lite"/>
    </source>
</evidence>
<feature type="region of interest" description="Disordered" evidence="7">
    <location>
        <begin position="41"/>
        <end position="130"/>
    </location>
</feature>
<dbReference type="Ensembl" id="ENSSGRT00000109827.1">
    <property type="protein sequence ID" value="ENSSGRP00000103299.1"/>
    <property type="gene ID" value="ENSSGRG00000051278.1"/>
</dbReference>
<sequence>MRDSIHIVLRSVPRGLTLGPSLAEDGQLGLWSCNFSDLEQNGVDEAHGDGEGQQSDEHPARDKIQSISDSTSQAQSSSEHLKPERSLRASSRLAAKPRKVHSSTILIYKRQDPKNRSDLSSKRKLSDNKDNTMQTLYANEDSSSLAFHFVIRERKHKCDECDKSFFQLCHLKKHKSYMCTECGKTYSSPESFQAHLLMHRGQWPFQCQHCDKSYGLKRDLKKHQVLHSWRETVRL</sequence>
<reference evidence="9" key="1">
    <citation type="submission" date="2025-08" db="UniProtKB">
        <authorList>
            <consortium name="Ensembl"/>
        </authorList>
    </citation>
    <scope>IDENTIFICATION</scope>
</reference>
<evidence type="ECO:0000256" key="6">
    <source>
        <dbReference type="PROSITE-ProRule" id="PRU00042"/>
    </source>
</evidence>
<keyword evidence="2" id="KW-0677">Repeat</keyword>
<dbReference type="InParanoid" id="A0A672SN93"/>
<dbReference type="PANTHER" id="PTHR24388">
    <property type="entry name" value="ZINC FINGER PROTEIN"/>
    <property type="match status" value="1"/>
</dbReference>
<feature type="compositionally biased region" description="Basic and acidic residues" evidence="7">
    <location>
        <begin position="44"/>
        <end position="64"/>
    </location>
</feature>
<keyword evidence="1" id="KW-0479">Metal-binding</keyword>
<accession>A0A672SN93</accession>
<dbReference type="GO" id="GO:0008270">
    <property type="term" value="F:zinc ion binding"/>
    <property type="evidence" value="ECO:0007669"/>
    <property type="project" value="UniProtKB-KW"/>
</dbReference>
<evidence type="ECO:0000256" key="1">
    <source>
        <dbReference type="ARBA" id="ARBA00022723"/>
    </source>
</evidence>
<keyword evidence="10" id="KW-1185">Reference proteome</keyword>
<dbReference type="Proteomes" id="UP000472262">
    <property type="component" value="Unassembled WGS sequence"/>
</dbReference>
<dbReference type="PROSITE" id="PS50157">
    <property type="entry name" value="ZINC_FINGER_C2H2_2"/>
    <property type="match status" value="3"/>
</dbReference>
<reference evidence="9" key="2">
    <citation type="submission" date="2025-09" db="UniProtKB">
        <authorList>
            <consortium name="Ensembl"/>
        </authorList>
    </citation>
    <scope>IDENTIFICATION</scope>
</reference>
<feature type="domain" description="C2H2-type" evidence="8">
    <location>
        <begin position="156"/>
        <end position="175"/>
    </location>
</feature>
<dbReference type="SUPFAM" id="SSF57667">
    <property type="entry name" value="beta-beta-alpha zinc fingers"/>
    <property type="match status" value="2"/>
</dbReference>
<dbReference type="PROSITE" id="PS00028">
    <property type="entry name" value="ZINC_FINGER_C2H2_1"/>
    <property type="match status" value="2"/>
</dbReference>
<keyword evidence="5" id="KW-0539">Nucleus</keyword>
<evidence type="ECO:0000313" key="10">
    <source>
        <dbReference type="Proteomes" id="UP000472262"/>
    </source>
</evidence>
<keyword evidence="4" id="KW-0862">Zinc</keyword>
<protein>
    <recommendedName>
        <fullName evidence="8">C2H2-type domain-containing protein</fullName>
    </recommendedName>
</protein>
<dbReference type="AlphaFoldDB" id="A0A672SN93"/>
<dbReference type="GO" id="GO:0000978">
    <property type="term" value="F:RNA polymerase II cis-regulatory region sequence-specific DNA binding"/>
    <property type="evidence" value="ECO:0007669"/>
    <property type="project" value="TreeGrafter"/>
</dbReference>
<organism evidence="9 10">
    <name type="scientific">Sinocyclocheilus grahami</name>
    <name type="common">Dianchi golden-line fish</name>
    <name type="synonym">Barbus grahami</name>
    <dbReference type="NCBI Taxonomy" id="75366"/>
    <lineage>
        <taxon>Eukaryota</taxon>
        <taxon>Metazoa</taxon>
        <taxon>Chordata</taxon>
        <taxon>Craniata</taxon>
        <taxon>Vertebrata</taxon>
        <taxon>Euteleostomi</taxon>
        <taxon>Actinopterygii</taxon>
        <taxon>Neopterygii</taxon>
        <taxon>Teleostei</taxon>
        <taxon>Ostariophysi</taxon>
        <taxon>Cypriniformes</taxon>
        <taxon>Cyprinidae</taxon>
        <taxon>Cyprininae</taxon>
        <taxon>Sinocyclocheilus</taxon>
    </lineage>
</organism>
<name>A0A672SN93_SINGR</name>
<dbReference type="InterPro" id="IPR036236">
    <property type="entry name" value="Znf_C2H2_sf"/>
</dbReference>
<proteinExistence type="predicted"/>
<feature type="domain" description="C2H2-type" evidence="8">
    <location>
        <begin position="205"/>
        <end position="232"/>
    </location>
</feature>
<dbReference type="Pfam" id="PF00096">
    <property type="entry name" value="zf-C2H2"/>
    <property type="match status" value="2"/>
</dbReference>
<dbReference type="Gene3D" id="3.30.160.60">
    <property type="entry name" value="Classic Zinc Finger"/>
    <property type="match status" value="2"/>
</dbReference>
<evidence type="ECO:0000256" key="2">
    <source>
        <dbReference type="ARBA" id="ARBA00022737"/>
    </source>
</evidence>
<dbReference type="GO" id="GO:0000981">
    <property type="term" value="F:DNA-binding transcription factor activity, RNA polymerase II-specific"/>
    <property type="evidence" value="ECO:0007669"/>
    <property type="project" value="TreeGrafter"/>
</dbReference>
<evidence type="ECO:0000256" key="5">
    <source>
        <dbReference type="ARBA" id="ARBA00023242"/>
    </source>
</evidence>